<comment type="caution">
    <text evidence="1">The sequence shown here is derived from an EMBL/GenBank/DDBJ whole genome shotgun (WGS) entry which is preliminary data.</text>
</comment>
<protein>
    <submittedName>
        <fullName evidence="1">Uncharacterized protein</fullName>
    </submittedName>
</protein>
<reference evidence="2" key="1">
    <citation type="submission" date="2016-01" db="EMBL/GenBank/DDBJ databases">
        <authorList>
            <person name="Mitreva M."/>
            <person name="Pepin K.H."/>
            <person name="Mihindukulasuriya K.A."/>
            <person name="Fulton R."/>
            <person name="Fronick C."/>
            <person name="O'Laughlin M."/>
            <person name="Miner T."/>
            <person name="Herter B."/>
            <person name="Rosa B.A."/>
            <person name="Cordes M."/>
            <person name="Tomlinson C."/>
            <person name="Wollam A."/>
            <person name="Palsikar V.B."/>
            <person name="Mardis E.R."/>
            <person name="Wilson R.K."/>
        </authorList>
    </citation>
    <scope>NUCLEOTIDE SEQUENCE [LARGE SCALE GENOMIC DNA]</scope>
    <source>
        <strain evidence="2">MJR7716</strain>
    </source>
</reference>
<evidence type="ECO:0000313" key="2">
    <source>
        <dbReference type="Proteomes" id="UP000070533"/>
    </source>
</evidence>
<keyword evidence="2" id="KW-1185">Reference proteome</keyword>
<dbReference type="EMBL" id="LRQG01000123">
    <property type="protein sequence ID" value="KXA38137.1"/>
    <property type="molecule type" value="Genomic_DNA"/>
</dbReference>
<evidence type="ECO:0000313" key="1">
    <source>
        <dbReference type="EMBL" id="KXA38137.1"/>
    </source>
</evidence>
<accession>A0A133Q5H5</accession>
<gene>
    <name evidence="1" type="ORF">HMPREF3226_01671</name>
</gene>
<dbReference type="Gene3D" id="2.180.10.10">
    <property type="entry name" value="RHS repeat-associated core"/>
    <property type="match status" value="1"/>
</dbReference>
<sequence length="170" mass="18850">MLYTKLDGDVPDWELIFYVGIVSNWNCQKRKSAIIKNAKAGTIMDNAYSYDAVSDVLGIQNNAPLPQSGKAGGQMSHSYTYDPLYRLASATGTYAGANSKTASYTLAMGYDNMHRITSKKQHLSQTGVQFEGTLNAGYDLTYTYQDSTGHKFQLANVRDINYRTEETPTD</sequence>
<dbReference type="AlphaFoldDB" id="A0A133Q5H5"/>
<dbReference type="Proteomes" id="UP000070533">
    <property type="component" value="Unassembled WGS sequence"/>
</dbReference>
<feature type="non-terminal residue" evidence="1">
    <location>
        <position position="170"/>
    </location>
</feature>
<organism evidence="1 2">
    <name type="scientific">Prevotella corporis</name>
    <dbReference type="NCBI Taxonomy" id="28128"/>
    <lineage>
        <taxon>Bacteria</taxon>
        <taxon>Pseudomonadati</taxon>
        <taxon>Bacteroidota</taxon>
        <taxon>Bacteroidia</taxon>
        <taxon>Bacteroidales</taxon>
        <taxon>Prevotellaceae</taxon>
        <taxon>Prevotella</taxon>
    </lineage>
</organism>
<dbReference type="STRING" id="28128.HMPREF3226_01671"/>
<proteinExistence type="predicted"/>
<name>A0A133Q5H5_9BACT</name>